<name>A8LJU9_DINSH</name>
<dbReference type="PANTHER" id="PTHR15020:SF50">
    <property type="entry name" value="UPF0659 PROTEIN YMR090W"/>
    <property type="match status" value="1"/>
</dbReference>
<dbReference type="KEGG" id="dsh:Dshi_0026"/>
<reference evidence="3" key="1">
    <citation type="journal article" date="2010" name="ISME J.">
        <title>The complete genome sequence of the algal symbiont Dinoroseobacter shibae: a hitchhiker's guide to life in the sea.</title>
        <authorList>
            <person name="Wagner-Dobler I."/>
            <person name="Ballhausen B."/>
            <person name="Berger M."/>
            <person name="Brinkhoff T."/>
            <person name="Buchholz I."/>
            <person name="Bunk B."/>
            <person name="Cypionka H."/>
            <person name="Daniel R."/>
            <person name="Drepper T."/>
            <person name="Gerdts G."/>
            <person name="Hahnke S."/>
            <person name="Han C."/>
            <person name="Jahn D."/>
            <person name="Kalhoefer D."/>
            <person name="Kiss H."/>
            <person name="Klenk H.P."/>
            <person name="Kyrpides N."/>
            <person name="Liebl W."/>
            <person name="Liesegang H."/>
            <person name="Meincke L."/>
            <person name="Pati A."/>
            <person name="Petersen J."/>
            <person name="Piekarski T."/>
            <person name="Pommerenke C."/>
            <person name="Pradella S."/>
            <person name="Pukall R."/>
            <person name="Rabus R."/>
            <person name="Stackebrandt E."/>
            <person name="Thole S."/>
            <person name="Thompson L."/>
            <person name="Tielen P."/>
            <person name="Tomasch J."/>
            <person name="von Jan M."/>
            <person name="Wanphrut N."/>
            <person name="Wichels A."/>
            <person name="Zech H."/>
            <person name="Simon M."/>
        </authorList>
    </citation>
    <scope>NUCLEOTIDE SEQUENCE [LARGE SCALE GENOMIC DNA]</scope>
    <source>
        <strain evidence="3">DSM 16493 / NCIMB 14021 / DFL 12</strain>
    </source>
</reference>
<dbReference type="HOGENOM" id="CLU_025711_4_5_5"/>
<dbReference type="InterPro" id="IPR036291">
    <property type="entry name" value="NAD(P)-bd_dom_sf"/>
</dbReference>
<sequence>MQKILVIGGSKGIGLEAVKIALEQGFAVRVMARKPEAVGLEHADLELVAGDATDAMAVSDALAGCEAVISAIGIPKSLPALARPTTVFSDATAVLIPAMKAAGITRLLAVTGFGAGESNAAMSTLERLGHKALLGRAYADKAVQEEMIKGSGLDWTIARPGILTNNARTGQYRVLSDPAEWRNGLISRADVGDFLIRALKEGSHIHDAPVLVR</sequence>
<dbReference type="STRING" id="398580.Dshi_0026"/>
<evidence type="ECO:0000259" key="1">
    <source>
        <dbReference type="Pfam" id="PF13460"/>
    </source>
</evidence>
<dbReference type="Proteomes" id="UP000006833">
    <property type="component" value="Chromosome"/>
</dbReference>
<feature type="domain" description="NAD(P)-binding" evidence="1">
    <location>
        <begin position="8"/>
        <end position="201"/>
    </location>
</feature>
<accession>A8LJU9</accession>
<evidence type="ECO:0000313" key="2">
    <source>
        <dbReference type="EMBL" id="ABV91775.1"/>
    </source>
</evidence>
<dbReference type="PANTHER" id="PTHR15020">
    <property type="entry name" value="FLAVIN REDUCTASE-RELATED"/>
    <property type="match status" value="1"/>
</dbReference>
<dbReference type="Gene3D" id="3.40.50.720">
    <property type="entry name" value="NAD(P)-binding Rossmann-like Domain"/>
    <property type="match status" value="1"/>
</dbReference>
<dbReference type="InterPro" id="IPR016040">
    <property type="entry name" value="NAD(P)-bd_dom"/>
</dbReference>
<dbReference type="EMBL" id="CP000830">
    <property type="protein sequence ID" value="ABV91775.1"/>
    <property type="molecule type" value="Genomic_DNA"/>
</dbReference>
<dbReference type="AlphaFoldDB" id="A8LJU9"/>
<protein>
    <submittedName>
        <fullName evidence="2">NAD-dependent epimerase/dehydratase</fullName>
    </submittedName>
</protein>
<dbReference type="SUPFAM" id="SSF51735">
    <property type="entry name" value="NAD(P)-binding Rossmann-fold domains"/>
    <property type="match status" value="1"/>
</dbReference>
<dbReference type="OrthoDB" id="7419852at2"/>
<dbReference type="Pfam" id="PF13460">
    <property type="entry name" value="NAD_binding_10"/>
    <property type="match status" value="1"/>
</dbReference>
<evidence type="ECO:0000313" key="3">
    <source>
        <dbReference type="Proteomes" id="UP000006833"/>
    </source>
</evidence>
<dbReference type="eggNOG" id="COG0702">
    <property type="taxonomic scope" value="Bacteria"/>
</dbReference>
<dbReference type="CDD" id="cd05244">
    <property type="entry name" value="BVR-B_like_SDR_a"/>
    <property type="match status" value="1"/>
</dbReference>
<gene>
    <name evidence="2" type="ordered locus">Dshi_0026</name>
</gene>
<proteinExistence type="predicted"/>
<organism evidence="2 3">
    <name type="scientific">Dinoroseobacter shibae (strain DSM 16493 / NCIMB 14021 / DFL 12)</name>
    <dbReference type="NCBI Taxonomy" id="398580"/>
    <lineage>
        <taxon>Bacteria</taxon>
        <taxon>Pseudomonadati</taxon>
        <taxon>Pseudomonadota</taxon>
        <taxon>Alphaproteobacteria</taxon>
        <taxon>Rhodobacterales</taxon>
        <taxon>Roseobacteraceae</taxon>
        <taxon>Dinoroseobacter</taxon>
    </lineage>
</organism>
<keyword evidence="3" id="KW-1185">Reference proteome</keyword>
<dbReference type="RefSeq" id="WP_012176708.1">
    <property type="nucleotide sequence ID" value="NC_009952.1"/>
</dbReference>